<proteinExistence type="predicted"/>
<evidence type="ECO:0000313" key="2">
    <source>
        <dbReference type="Proteomes" id="UP000225706"/>
    </source>
</evidence>
<dbReference type="EMBL" id="LSMT01000569">
    <property type="protein sequence ID" value="PFX16173.1"/>
    <property type="molecule type" value="Genomic_DNA"/>
</dbReference>
<accession>A0A2B4RH72</accession>
<sequence>MKTIIHSTQDEFYAVACGKGLDFLGKEYDDLSDSDASTKKELCRIGAKLDEIDVRLEEMAGILDEMQEYTYPFNVKLLGVPQLSADENAVQTSNLCVKDLQ</sequence>
<reference evidence="2" key="1">
    <citation type="journal article" date="2017" name="bioRxiv">
        <title>Comparative analysis of the genomes of Stylophora pistillata and Acropora digitifera provides evidence for extensive differences between species of corals.</title>
        <authorList>
            <person name="Voolstra C.R."/>
            <person name="Li Y."/>
            <person name="Liew Y.J."/>
            <person name="Baumgarten S."/>
            <person name="Zoccola D."/>
            <person name="Flot J.-F."/>
            <person name="Tambutte S."/>
            <person name="Allemand D."/>
            <person name="Aranda M."/>
        </authorList>
    </citation>
    <scope>NUCLEOTIDE SEQUENCE [LARGE SCALE GENOMIC DNA]</scope>
</reference>
<keyword evidence="2" id="KW-1185">Reference proteome</keyword>
<dbReference type="Proteomes" id="UP000225706">
    <property type="component" value="Unassembled WGS sequence"/>
</dbReference>
<evidence type="ECO:0000313" key="1">
    <source>
        <dbReference type="EMBL" id="PFX16173.1"/>
    </source>
</evidence>
<comment type="caution">
    <text evidence="1">The sequence shown here is derived from an EMBL/GenBank/DDBJ whole genome shotgun (WGS) entry which is preliminary data.</text>
</comment>
<gene>
    <name evidence="1" type="ORF">AWC38_SpisGene19567</name>
</gene>
<protein>
    <submittedName>
        <fullName evidence="1">Uncharacterized protein</fullName>
    </submittedName>
</protein>
<name>A0A2B4RH72_STYPI</name>
<organism evidence="1 2">
    <name type="scientific">Stylophora pistillata</name>
    <name type="common">Smooth cauliflower coral</name>
    <dbReference type="NCBI Taxonomy" id="50429"/>
    <lineage>
        <taxon>Eukaryota</taxon>
        <taxon>Metazoa</taxon>
        <taxon>Cnidaria</taxon>
        <taxon>Anthozoa</taxon>
        <taxon>Hexacorallia</taxon>
        <taxon>Scleractinia</taxon>
        <taxon>Astrocoeniina</taxon>
        <taxon>Pocilloporidae</taxon>
        <taxon>Stylophora</taxon>
    </lineage>
</organism>
<dbReference type="AlphaFoldDB" id="A0A2B4RH72"/>